<dbReference type="PANTHER" id="PTHR37610">
    <property type="entry name" value="CCHC-TYPE DOMAIN-CONTAINING PROTEIN"/>
    <property type="match status" value="1"/>
</dbReference>
<proteinExistence type="predicted"/>
<comment type="caution">
    <text evidence="1">The sequence shown here is derived from an EMBL/GenBank/DDBJ whole genome shotgun (WGS) entry which is preliminary data.</text>
</comment>
<sequence length="102" mass="11721">MTMALETKNKLEFVNETLPKPLLHDPMYAAWKRCNNLVVSWLNHSVGSSIVQSVLWLDTAQEIWEDLHQRYHQGDALESLNSLERFIASGKTIHPLESFTIS</sequence>
<protein>
    <recommendedName>
        <fullName evidence="3">Retrotransposon Copia-like N-terminal domain-containing protein</fullName>
    </recommendedName>
</protein>
<gene>
    <name evidence="1" type="ORF">LLUT_LOCUS13675</name>
</gene>
<dbReference type="PANTHER" id="PTHR37610:SF55">
    <property type="entry name" value="RETROTRANSPOSON COPIA-LIKE N-TERMINAL DOMAIN-CONTAINING PROTEIN"/>
    <property type="match status" value="1"/>
</dbReference>
<name>A0AAV1WT56_LUPLU</name>
<dbReference type="EMBL" id="CAXHTB010000009">
    <property type="protein sequence ID" value="CAL0312615.1"/>
    <property type="molecule type" value="Genomic_DNA"/>
</dbReference>
<reference evidence="1 2" key="1">
    <citation type="submission" date="2024-03" db="EMBL/GenBank/DDBJ databases">
        <authorList>
            <person name="Martinez-Hernandez J."/>
        </authorList>
    </citation>
    <scope>NUCLEOTIDE SEQUENCE [LARGE SCALE GENOMIC DNA]</scope>
</reference>
<keyword evidence="2" id="KW-1185">Reference proteome</keyword>
<dbReference type="AlphaFoldDB" id="A0AAV1WT56"/>
<dbReference type="Pfam" id="PF14223">
    <property type="entry name" value="Retrotran_gag_2"/>
    <property type="match status" value="1"/>
</dbReference>
<evidence type="ECO:0008006" key="3">
    <source>
        <dbReference type="Google" id="ProtNLM"/>
    </source>
</evidence>
<evidence type="ECO:0000313" key="2">
    <source>
        <dbReference type="Proteomes" id="UP001497480"/>
    </source>
</evidence>
<dbReference type="Proteomes" id="UP001497480">
    <property type="component" value="Unassembled WGS sequence"/>
</dbReference>
<accession>A0AAV1WT56</accession>
<organism evidence="1 2">
    <name type="scientific">Lupinus luteus</name>
    <name type="common">European yellow lupine</name>
    <dbReference type="NCBI Taxonomy" id="3873"/>
    <lineage>
        <taxon>Eukaryota</taxon>
        <taxon>Viridiplantae</taxon>
        <taxon>Streptophyta</taxon>
        <taxon>Embryophyta</taxon>
        <taxon>Tracheophyta</taxon>
        <taxon>Spermatophyta</taxon>
        <taxon>Magnoliopsida</taxon>
        <taxon>eudicotyledons</taxon>
        <taxon>Gunneridae</taxon>
        <taxon>Pentapetalae</taxon>
        <taxon>rosids</taxon>
        <taxon>fabids</taxon>
        <taxon>Fabales</taxon>
        <taxon>Fabaceae</taxon>
        <taxon>Papilionoideae</taxon>
        <taxon>50 kb inversion clade</taxon>
        <taxon>genistoids sensu lato</taxon>
        <taxon>core genistoids</taxon>
        <taxon>Genisteae</taxon>
        <taxon>Lupinus</taxon>
    </lineage>
</organism>
<evidence type="ECO:0000313" key="1">
    <source>
        <dbReference type="EMBL" id="CAL0312615.1"/>
    </source>
</evidence>